<sequence length="60" mass="7019">MSMCKFNKIVCVSPNPFINVLKSLLNSEVEIYHNSYSSLTIFTYRGKDVKNFWWGLHNTC</sequence>
<protein>
    <submittedName>
        <fullName evidence="1">Uncharacterized protein</fullName>
    </submittedName>
</protein>
<accession>A0A2P2Q2F6</accession>
<name>A0A2P2Q2F6_RHIMU</name>
<dbReference type="EMBL" id="GGEC01080671">
    <property type="protein sequence ID" value="MBX61155.1"/>
    <property type="molecule type" value="Transcribed_RNA"/>
</dbReference>
<proteinExistence type="predicted"/>
<organism evidence="1">
    <name type="scientific">Rhizophora mucronata</name>
    <name type="common">Asiatic mangrove</name>
    <dbReference type="NCBI Taxonomy" id="61149"/>
    <lineage>
        <taxon>Eukaryota</taxon>
        <taxon>Viridiplantae</taxon>
        <taxon>Streptophyta</taxon>
        <taxon>Embryophyta</taxon>
        <taxon>Tracheophyta</taxon>
        <taxon>Spermatophyta</taxon>
        <taxon>Magnoliopsida</taxon>
        <taxon>eudicotyledons</taxon>
        <taxon>Gunneridae</taxon>
        <taxon>Pentapetalae</taxon>
        <taxon>rosids</taxon>
        <taxon>fabids</taxon>
        <taxon>Malpighiales</taxon>
        <taxon>Rhizophoraceae</taxon>
        <taxon>Rhizophora</taxon>
    </lineage>
</organism>
<dbReference type="AlphaFoldDB" id="A0A2P2Q2F6"/>
<evidence type="ECO:0000313" key="1">
    <source>
        <dbReference type="EMBL" id="MBX61155.1"/>
    </source>
</evidence>
<reference evidence="1" key="1">
    <citation type="submission" date="2018-02" db="EMBL/GenBank/DDBJ databases">
        <title>Rhizophora mucronata_Transcriptome.</title>
        <authorList>
            <person name="Meera S.P."/>
            <person name="Sreeshan A."/>
            <person name="Augustine A."/>
        </authorList>
    </citation>
    <scope>NUCLEOTIDE SEQUENCE</scope>
    <source>
        <tissue evidence="1">Leaf</tissue>
    </source>
</reference>